<reference evidence="3 4" key="1">
    <citation type="submission" date="2019-02" db="EMBL/GenBank/DDBJ databases">
        <title>Deep-cultivation of Planctomycetes and their phenomic and genomic characterization uncovers novel biology.</title>
        <authorList>
            <person name="Wiegand S."/>
            <person name="Jogler M."/>
            <person name="Boedeker C."/>
            <person name="Pinto D."/>
            <person name="Vollmers J."/>
            <person name="Rivas-Marin E."/>
            <person name="Kohn T."/>
            <person name="Peeters S.H."/>
            <person name="Heuer A."/>
            <person name="Rast P."/>
            <person name="Oberbeckmann S."/>
            <person name="Bunk B."/>
            <person name="Jeske O."/>
            <person name="Meyerdierks A."/>
            <person name="Storesund J.E."/>
            <person name="Kallscheuer N."/>
            <person name="Luecker S."/>
            <person name="Lage O.M."/>
            <person name="Pohl T."/>
            <person name="Merkel B.J."/>
            <person name="Hornburger P."/>
            <person name="Mueller R.-W."/>
            <person name="Bruemmer F."/>
            <person name="Labrenz M."/>
            <person name="Spormann A.M."/>
            <person name="Op den Camp H."/>
            <person name="Overmann J."/>
            <person name="Amann R."/>
            <person name="Jetten M.S.M."/>
            <person name="Mascher T."/>
            <person name="Medema M.H."/>
            <person name="Devos D.P."/>
            <person name="Kaster A.-K."/>
            <person name="Ovreas L."/>
            <person name="Rohde M."/>
            <person name="Galperin M.Y."/>
            <person name="Jogler C."/>
        </authorList>
    </citation>
    <scope>NUCLEOTIDE SEQUENCE [LARGE SCALE GENOMIC DNA]</scope>
    <source>
        <strain evidence="3 4">Pla110</strain>
    </source>
</reference>
<keyword evidence="1" id="KW-1133">Transmembrane helix</keyword>
<sequence length="479" mass="53392" precursor="true">MHAIALFISYCPAHSARTIALITTLSILAASSLYADDRFEEWTPEDVIAGFDGNRKSFEGLTLCWSTSREFKEAWFTMIERAIHQTEQELTNSSDGSIRNQLISRISSYKSMLESPKNRGVRTIYLGFSTDWNGFVLCLPKQDTGPLSISKIASPVPGNLLTTHSDIQVLAYSPGNDDLFRMWHGVDSYGGQTATILVNYPPVANISLPPFGYITPHNGGPAHEIDQFFLHNRDSYKIITNGPLLEGLSPDIIVMEYSEEKPVEAFLTAGQREEYGTRLQLFSGQTAYIDTTKGFLPIRIERFSRNIVDGIPVVVENSHDGELSRESMHDIEIKEVSEGKFYPISGTITYRINDPGIEGHVPTSIEELIRTKTIKTVAQVPSEVAKWSVSEVKERALENYAMEFPDSTAVYDKTKAESRVIGEIEDVVDDFADKSKGNSSKATLLNNPTLWVVAANLLAVLAIGFYYVSQVRKKKRNAK</sequence>
<keyword evidence="1" id="KW-0472">Membrane</keyword>
<dbReference type="AlphaFoldDB" id="A0A518CNB5"/>
<accession>A0A518CNB5</accession>
<feature type="transmembrane region" description="Helical" evidence="1">
    <location>
        <begin position="450"/>
        <end position="469"/>
    </location>
</feature>
<name>A0A518CNB5_9PLAN</name>
<feature type="chain" id="PRO_5022197076" evidence="2">
    <location>
        <begin position="36"/>
        <end position="479"/>
    </location>
</feature>
<gene>
    <name evidence="3" type="ORF">Pla110_24550</name>
</gene>
<feature type="signal peptide" evidence="2">
    <location>
        <begin position="1"/>
        <end position="35"/>
    </location>
</feature>
<organism evidence="3 4">
    <name type="scientific">Polystyrenella longa</name>
    <dbReference type="NCBI Taxonomy" id="2528007"/>
    <lineage>
        <taxon>Bacteria</taxon>
        <taxon>Pseudomonadati</taxon>
        <taxon>Planctomycetota</taxon>
        <taxon>Planctomycetia</taxon>
        <taxon>Planctomycetales</taxon>
        <taxon>Planctomycetaceae</taxon>
        <taxon>Polystyrenella</taxon>
    </lineage>
</organism>
<dbReference type="KEGG" id="plon:Pla110_24550"/>
<evidence type="ECO:0000256" key="1">
    <source>
        <dbReference type="SAM" id="Phobius"/>
    </source>
</evidence>
<proteinExistence type="predicted"/>
<evidence type="ECO:0000256" key="2">
    <source>
        <dbReference type="SAM" id="SignalP"/>
    </source>
</evidence>
<keyword evidence="2" id="KW-0732">Signal</keyword>
<evidence type="ECO:0000313" key="3">
    <source>
        <dbReference type="EMBL" id="QDU80722.1"/>
    </source>
</evidence>
<evidence type="ECO:0000313" key="4">
    <source>
        <dbReference type="Proteomes" id="UP000317178"/>
    </source>
</evidence>
<dbReference type="RefSeq" id="WP_144995969.1">
    <property type="nucleotide sequence ID" value="NZ_CP036281.1"/>
</dbReference>
<dbReference type="EMBL" id="CP036281">
    <property type="protein sequence ID" value="QDU80722.1"/>
    <property type="molecule type" value="Genomic_DNA"/>
</dbReference>
<keyword evidence="4" id="KW-1185">Reference proteome</keyword>
<keyword evidence="1" id="KW-0812">Transmembrane</keyword>
<protein>
    <submittedName>
        <fullName evidence="3">Uncharacterized protein</fullName>
    </submittedName>
</protein>
<dbReference type="Proteomes" id="UP000317178">
    <property type="component" value="Chromosome"/>
</dbReference>